<feature type="domain" description="RRM" evidence="4">
    <location>
        <begin position="110"/>
        <end position="186"/>
    </location>
</feature>
<feature type="region of interest" description="Disordered" evidence="3">
    <location>
        <begin position="180"/>
        <end position="223"/>
    </location>
</feature>
<evidence type="ECO:0000313" key="6">
    <source>
        <dbReference type="Proteomes" id="UP000000689"/>
    </source>
</evidence>
<dbReference type="PANTHER" id="PTHR48025:SF1">
    <property type="entry name" value="RRM DOMAIN-CONTAINING PROTEIN"/>
    <property type="match status" value="1"/>
</dbReference>
<dbReference type="GO" id="GO:0003729">
    <property type="term" value="F:mRNA binding"/>
    <property type="evidence" value="ECO:0007669"/>
    <property type="project" value="TreeGrafter"/>
</dbReference>
<evidence type="ECO:0000256" key="1">
    <source>
        <dbReference type="ARBA" id="ARBA00022884"/>
    </source>
</evidence>
<feature type="region of interest" description="Disordered" evidence="3">
    <location>
        <begin position="1"/>
        <end position="90"/>
    </location>
</feature>
<dbReference type="Gene3D" id="3.30.70.330">
    <property type="match status" value="3"/>
</dbReference>
<organism evidence="5 6">
    <name type="scientific">Naumovozyma dairenensis (strain ATCC 10597 / BCRC 20456 / CBS 421 / NBRC 0211 / NRRL Y-12639)</name>
    <name type="common">Saccharomyces dairenensis</name>
    <dbReference type="NCBI Taxonomy" id="1071378"/>
    <lineage>
        <taxon>Eukaryota</taxon>
        <taxon>Fungi</taxon>
        <taxon>Dikarya</taxon>
        <taxon>Ascomycota</taxon>
        <taxon>Saccharomycotina</taxon>
        <taxon>Saccharomycetes</taxon>
        <taxon>Saccharomycetales</taxon>
        <taxon>Saccharomycetaceae</taxon>
        <taxon>Naumovozyma</taxon>
    </lineage>
</organism>
<dbReference type="RefSeq" id="XP_003671037.2">
    <property type="nucleotide sequence ID" value="XM_003670989.2"/>
</dbReference>
<dbReference type="AlphaFoldDB" id="G0WDD3"/>
<feature type="domain" description="RRM" evidence="4">
    <location>
        <begin position="229"/>
        <end position="306"/>
    </location>
</feature>
<feature type="compositionally biased region" description="Basic and acidic residues" evidence="3">
    <location>
        <begin position="30"/>
        <end position="69"/>
    </location>
</feature>
<evidence type="ECO:0000256" key="2">
    <source>
        <dbReference type="PROSITE-ProRule" id="PRU00176"/>
    </source>
</evidence>
<keyword evidence="6" id="KW-1185">Reference proteome</keyword>
<protein>
    <recommendedName>
        <fullName evidence="4">RRM domain-containing protein</fullName>
    </recommendedName>
</protein>
<accession>G0WDD3</accession>
<evidence type="ECO:0000256" key="3">
    <source>
        <dbReference type="SAM" id="MobiDB-lite"/>
    </source>
</evidence>
<evidence type="ECO:0000313" key="5">
    <source>
        <dbReference type="EMBL" id="CCD25794.2"/>
    </source>
</evidence>
<dbReference type="KEGG" id="ndi:NDAI_0G00180"/>
<dbReference type="PANTHER" id="PTHR48025">
    <property type="entry name" value="OS02G0815200 PROTEIN"/>
    <property type="match status" value="1"/>
</dbReference>
<dbReference type="CDD" id="cd21605">
    <property type="entry name" value="RRM1_HRB1_GBP2"/>
    <property type="match status" value="1"/>
</dbReference>
<dbReference type="PROSITE" id="PS50102">
    <property type="entry name" value="RRM"/>
    <property type="match status" value="3"/>
</dbReference>
<dbReference type="InterPro" id="IPR035979">
    <property type="entry name" value="RBD_domain_sf"/>
</dbReference>
<dbReference type="HOGENOM" id="CLU_026447_2_0_1"/>
<feature type="compositionally biased region" description="Basic and acidic residues" evidence="3">
    <location>
        <begin position="1"/>
        <end position="15"/>
    </location>
</feature>
<dbReference type="InterPro" id="IPR050502">
    <property type="entry name" value="Euk_RNA-bind_prot"/>
</dbReference>
<dbReference type="Pfam" id="PF00076">
    <property type="entry name" value="RRM_1"/>
    <property type="match status" value="3"/>
</dbReference>
<gene>
    <name evidence="5" type="primary">NDAI0G00180</name>
    <name evidence="5" type="ordered locus">NDAI_0G00180</name>
</gene>
<dbReference type="GeneID" id="11497190"/>
<dbReference type="OrthoDB" id="1049195at2759"/>
<evidence type="ECO:0000259" key="4">
    <source>
        <dbReference type="PROSITE" id="PS50102"/>
    </source>
</evidence>
<sequence>MSDDGQRSRPDDRRSYRSKPSNDSYVSSSRYDRPDRGYRNDNGYRRDDRRNDKRYDDHRGYHGSRDTGRFQRSGGRGRMDRRSDKGDYGPVLARELDSTYEEKVNRNYSNSIFVGNLTYDCTPEDLREYFSGIGEVVRADIITSKGHHRGMGTVEFTNSKDVEDAIRQYDGSYFLDRQIFVRQDNPPPDGGRSSRRSDESISSSRGYQDKSSSSYDRAPSTRQPNRQGYKVFIANLPFSINWQALKDMFKEFGDVLRADIELDSRGRSRGFGTVILREKSAMEKAIATLNGTEMEGRRIDVKEGYSNRQDPSDYKYGNDYRNDINTAPNHDQSRMDVDEDNQMPNIETEQNPVGARAIPTQPSYAPPILKNSTFTENVTGSGERNHLIYCNNLPASTARSDLYDLFESIGRISNAELKYNDKGEPTSEAVVEYINLEDADVCIERLNGYNYGGCELQISYGKRS</sequence>
<proteinExistence type="predicted"/>
<feature type="compositionally biased region" description="Basic and acidic residues" evidence="3">
    <location>
        <begin position="77"/>
        <end position="87"/>
    </location>
</feature>
<dbReference type="SUPFAM" id="SSF54928">
    <property type="entry name" value="RNA-binding domain, RBD"/>
    <property type="match status" value="2"/>
</dbReference>
<dbReference type="CDD" id="cd21606">
    <property type="entry name" value="RRM2_HRB1_GBP2"/>
    <property type="match status" value="1"/>
</dbReference>
<dbReference type="OMA" id="TNAADAW"/>
<feature type="compositionally biased region" description="Polar residues" evidence="3">
    <location>
        <begin position="209"/>
        <end position="223"/>
    </location>
</feature>
<dbReference type="Proteomes" id="UP000000689">
    <property type="component" value="Chromosome 7"/>
</dbReference>
<dbReference type="eggNOG" id="KOG0118">
    <property type="taxonomic scope" value="Eukaryota"/>
</dbReference>
<name>G0WDD3_NAUDC</name>
<feature type="domain" description="RRM" evidence="4">
    <location>
        <begin position="386"/>
        <end position="463"/>
    </location>
</feature>
<reference evidence="5 6" key="1">
    <citation type="journal article" date="2011" name="Proc. Natl. Acad. Sci. U.S.A.">
        <title>Evolutionary erosion of yeast sex chromosomes by mating-type switching accidents.</title>
        <authorList>
            <person name="Gordon J.L."/>
            <person name="Armisen D."/>
            <person name="Proux-Wera E."/>
            <person name="Oheigeartaigh S.S."/>
            <person name="Byrne K.P."/>
            <person name="Wolfe K.H."/>
        </authorList>
    </citation>
    <scope>NUCLEOTIDE SEQUENCE [LARGE SCALE GENOMIC DNA]</scope>
    <source>
        <strain evidence="6">ATCC 10597 / BCRC 20456 / CBS 421 / NBRC 0211 / NRRL Y-12639</strain>
    </source>
</reference>
<keyword evidence="1 2" id="KW-0694">RNA-binding</keyword>
<dbReference type="InterPro" id="IPR012677">
    <property type="entry name" value="Nucleotide-bd_a/b_plait_sf"/>
</dbReference>
<dbReference type="SMART" id="SM00360">
    <property type="entry name" value="RRM"/>
    <property type="match status" value="3"/>
</dbReference>
<dbReference type="CDD" id="cd21607">
    <property type="entry name" value="RRM3_HRB1_GBP2"/>
    <property type="match status" value="1"/>
</dbReference>
<dbReference type="InterPro" id="IPR000504">
    <property type="entry name" value="RRM_dom"/>
</dbReference>
<dbReference type="STRING" id="1071378.G0WDD3"/>
<dbReference type="EMBL" id="HE580273">
    <property type="protein sequence ID" value="CCD25794.2"/>
    <property type="molecule type" value="Genomic_DNA"/>
</dbReference>